<keyword evidence="2" id="KW-1185">Reference proteome</keyword>
<name>A0A518DVI2_9BACT</name>
<dbReference type="Proteomes" id="UP000317648">
    <property type="component" value="Chromosome"/>
</dbReference>
<reference evidence="1 2" key="1">
    <citation type="submission" date="2019-02" db="EMBL/GenBank/DDBJ databases">
        <title>Deep-cultivation of Planctomycetes and their phenomic and genomic characterization uncovers novel biology.</title>
        <authorList>
            <person name="Wiegand S."/>
            <person name="Jogler M."/>
            <person name="Boedeker C."/>
            <person name="Pinto D."/>
            <person name="Vollmers J."/>
            <person name="Rivas-Marin E."/>
            <person name="Kohn T."/>
            <person name="Peeters S.H."/>
            <person name="Heuer A."/>
            <person name="Rast P."/>
            <person name="Oberbeckmann S."/>
            <person name="Bunk B."/>
            <person name="Jeske O."/>
            <person name="Meyerdierks A."/>
            <person name="Storesund J.E."/>
            <person name="Kallscheuer N."/>
            <person name="Luecker S."/>
            <person name="Lage O.M."/>
            <person name="Pohl T."/>
            <person name="Merkel B.J."/>
            <person name="Hornburger P."/>
            <person name="Mueller R.-W."/>
            <person name="Bruemmer F."/>
            <person name="Labrenz M."/>
            <person name="Spormann A.M."/>
            <person name="Op den Camp H."/>
            <person name="Overmann J."/>
            <person name="Amann R."/>
            <person name="Jetten M.S.M."/>
            <person name="Mascher T."/>
            <person name="Medema M.H."/>
            <person name="Devos D.P."/>
            <person name="Kaster A.-K."/>
            <person name="Ovreas L."/>
            <person name="Rohde M."/>
            <person name="Galperin M.Y."/>
            <person name="Jogler C."/>
        </authorList>
    </citation>
    <scope>NUCLEOTIDE SEQUENCE [LARGE SCALE GENOMIC DNA]</scope>
    <source>
        <strain evidence="1 2">Pla85_3_4</strain>
    </source>
</reference>
<evidence type="ECO:0000313" key="2">
    <source>
        <dbReference type="Proteomes" id="UP000317648"/>
    </source>
</evidence>
<organism evidence="1 2">
    <name type="scientific">Lignipirellula cremea</name>
    <dbReference type="NCBI Taxonomy" id="2528010"/>
    <lineage>
        <taxon>Bacteria</taxon>
        <taxon>Pseudomonadati</taxon>
        <taxon>Planctomycetota</taxon>
        <taxon>Planctomycetia</taxon>
        <taxon>Pirellulales</taxon>
        <taxon>Pirellulaceae</taxon>
        <taxon>Lignipirellula</taxon>
    </lineage>
</organism>
<dbReference type="KEGG" id="lcre:Pla8534_36610"/>
<proteinExistence type="predicted"/>
<dbReference type="RefSeq" id="WP_145054532.1">
    <property type="nucleotide sequence ID" value="NZ_CP036433.1"/>
</dbReference>
<protein>
    <submittedName>
        <fullName evidence="1">Uncharacterized protein</fullName>
    </submittedName>
</protein>
<gene>
    <name evidence="1" type="ORF">Pla8534_36610</name>
</gene>
<evidence type="ECO:0000313" key="1">
    <source>
        <dbReference type="EMBL" id="QDU95842.1"/>
    </source>
</evidence>
<dbReference type="AlphaFoldDB" id="A0A518DVI2"/>
<sequence length="216" mass="24554">MSVAVAKSFLSLFVPRNREKEAYQELVVTSPYGSLVSMYLGIAIDKGAPRISFGLPPGRELQPSEVEAMQQSHAEIWPECEEDEPAPDPLELAIQKNFDGGFRRRDGLPVLPVWLEIDGQWELEIHGWLMTGFPELAMNLRDRRVALDKSPYAGGKAEWSENTYFLPATPEGERELERAFVRVELVLETNHSITVELLETRPWPSSTPVWWRYGTV</sequence>
<dbReference type="EMBL" id="CP036433">
    <property type="protein sequence ID" value="QDU95842.1"/>
    <property type="molecule type" value="Genomic_DNA"/>
</dbReference>
<accession>A0A518DVI2</accession>